<dbReference type="KEGG" id="cvt:B843_00160"/>
<protein>
    <submittedName>
        <fullName evidence="1">Uncharacterized protein</fullName>
    </submittedName>
</protein>
<organism evidence="1 2">
    <name type="scientific">Corynebacterium vitaeruminis DSM 20294</name>
    <dbReference type="NCBI Taxonomy" id="1224164"/>
    <lineage>
        <taxon>Bacteria</taxon>
        <taxon>Bacillati</taxon>
        <taxon>Actinomycetota</taxon>
        <taxon>Actinomycetes</taxon>
        <taxon>Mycobacteriales</taxon>
        <taxon>Corynebacteriaceae</taxon>
        <taxon>Corynebacterium</taxon>
    </lineage>
</organism>
<name>W5Y4M7_9CORY</name>
<dbReference type="PATRIC" id="fig|1224164.3.peg.31"/>
<dbReference type="RefSeq" id="WP_025251507.1">
    <property type="nucleotide sequence ID" value="NZ_CP004353.1"/>
</dbReference>
<dbReference type="AlphaFoldDB" id="W5Y4M7"/>
<dbReference type="HOGENOM" id="CLU_1657880_0_0_11"/>
<reference evidence="1 2" key="1">
    <citation type="submission" date="2013-02" db="EMBL/GenBank/DDBJ databases">
        <title>The complete genome sequence of Corynebacterium vitaeruminis DSM 20294.</title>
        <authorList>
            <person name="Ruckert C."/>
            <person name="Albersmeier A."/>
            <person name="Kalinowski J."/>
        </authorList>
    </citation>
    <scope>NUCLEOTIDE SEQUENCE [LARGE SCALE GENOMIC DNA]</scope>
    <source>
        <strain evidence="2">ATCC 10234</strain>
    </source>
</reference>
<dbReference type="EMBL" id="CP004353">
    <property type="protein sequence ID" value="AHI21428.1"/>
    <property type="molecule type" value="Genomic_DNA"/>
</dbReference>
<evidence type="ECO:0000313" key="2">
    <source>
        <dbReference type="Proteomes" id="UP000019222"/>
    </source>
</evidence>
<dbReference type="STRING" id="1224164.B843_00160"/>
<dbReference type="Proteomes" id="UP000019222">
    <property type="component" value="Chromosome"/>
</dbReference>
<evidence type="ECO:0000313" key="1">
    <source>
        <dbReference type="EMBL" id="AHI21428.1"/>
    </source>
</evidence>
<dbReference type="eggNOG" id="ENOG5031QFE">
    <property type="taxonomic scope" value="Bacteria"/>
</dbReference>
<gene>
    <name evidence="1" type="ORF">B843_00160</name>
</gene>
<proteinExistence type="predicted"/>
<sequence length="152" mass="16379">MMLPILVDEYEAAAIAGAPASSGVLYAYPLLGAVFSVTGARGPARRLLGCLAHAIVDKQTGRAQTSDPWTLVPVPEHAVLQEVSSLPRRQLLSDAYGVVSLRLRKTWKLASRIELEVAEVIDPLYKPNWLFEAGGRRVLVDGVTGRFAATSP</sequence>
<keyword evidence="2" id="KW-1185">Reference proteome</keyword>
<accession>W5Y4M7</accession>